<dbReference type="STRING" id="425265.A8PVX1"/>
<dbReference type="InParanoid" id="A8PVX1"/>
<feature type="binding site" evidence="2">
    <location>
        <position position="117"/>
    </location>
    <ligand>
        <name>a divalent metal cation</name>
        <dbReference type="ChEBI" id="CHEBI:60240"/>
        <label>1</label>
    </ligand>
</feature>
<dbReference type="Proteomes" id="UP000008837">
    <property type="component" value="Unassembled WGS sequence"/>
</dbReference>
<dbReference type="RefSeq" id="XP_001731707.1">
    <property type="nucleotide sequence ID" value="XM_001731655.1"/>
</dbReference>
<sequence>MSSTNTAEDLTLKNVLSWFDKNAPTCLADSWDNVGLIAQSPVPKEDDKARGLFLAIDLTPAVAEELLAKPDVRVAIVYHPVIFSPIRSITMQNPLQRSILRCIAAGIHIYCPHTTLDACLGGINDWLVTGLEHAWESSHVPKPESLLRAVQNASYEIIEPSKDDPSVGMGRAHTFAQPCSWAALIHRVKALLRVSHVQIAAASGVNETTQIRSIAVCAGSGGSVLRGWTDADVYVTGEMGHHDILAANARGISVILTNHTNTERRYLVDVLQPALSSSLPGSHVYVSERDADPLCVA</sequence>
<keyword evidence="2" id="KW-0479">Metal-binding</keyword>
<name>A8PVX1_MALGO</name>
<dbReference type="Gene3D" id="3.40.1390.30">
    <property type="entry name" value="NIF3 (NGG1p interacting factor 3)-like"/>
    <property type="match status" value="1"/>
</dbReference>
<dbReference type="FunCoup" id="A8PVX1">
    <property type="interactions" value="442"/>
</dbReference>
<evidence type="ECO:0000313" key="4">
    <source>
        <dbReference type="Proteomes" id="UP000008837"/>
    </source>
</evidence>
<evidence type="ECO:0000256" key="1">
    <source>
        <dbReference type="ARBA" id="ARBA00006964"/>
    </source>
</evidence>
<accession>A8PVX1</accession>
<dbReference type="KEGG" id="mgl:MGL_0975"/>
<feature type="binding site" evidence="2">
    <location>
        <position position="259"/>
    </location>
    <ligand>
        <name>a divalent metal cation</name>
        <dbReference type="ChEBI" id="CHEBI:60240"/>
        <label>1</label>
    </ligand>
</feature>
<dbReference type="InterPro" id="IPR002678">
    <property type="entry name" value="DUF34/NIF3"/>
</dbReference>
<reference evidence="3 4" key="1">
    <citation type="journal article" date="2007" name="Proc. Natl. Acad. Sci. U.S.A.">
        <title>Dandruff-associated Malassezia genomes reveal convergent and divergent virulence traits shared with plant and human fungal pathogens.</title>
        <authorList>
            <person name="Xu J."/>
            <person name="Saunders C.W."/>
            <person name="Hu P."/>
            <person name="Grant R.A."/>
            <person name="Boekhout T."/>
            <person name="Kuramae E.E."/>
            <person name="Kronstad J.W."/>
            <person name="Deangelis Y.M."/>
            <person name="Reeder N.L."/>
            <person name="Johnstone K.R."/>
            <person name="Leland M."/>
            <person name="Fieno A.M."/>
            <person name="Begley W.M."/>
            <person name="Sun Y."/>
            <person name="Lacey M.P."/>
            <person name="Chaudhary T."/>
            <person name="Keough T."/>
            <person name="Chu L."/>
            <person name="Sears R."/>
            <person name="Yuan B."/>
            <person name="Dawson T.L.Jr."/>
        </authorList>
    </citation>
    <scope>NUCLEOTIDE SEQUENCE [LARGE SCALE GENOMIC DNA]</scope>
    <source>
        <strain evidence="4">ATCC MYA-4612 / CBS 7966</strain>
    </source>
</reference>
<comment type="similarity">
    <text evidence="1">Belongs to the GTP cyclohydrolase I type 2/NIF3 family.</text>
</comment>
<dbReference type="AlphaFoldDB" id="A8PVX1"/>
<comment type="caution">
    <text evidence="3">The sequence shown here is derived from an EMBL/GenBank/DDBJ whole genome shotgun (WGS) entry which is preliminary data.</text>
</comment>
<organism evidence="3 4">
    <name type="scientific">Malassezia globosa (strain ATCC MYA-4612 / CBS 7966)</name>
    <name type="common">Dandruff-associated fungus</name>
    <dbReference type="NCBI Taxonomy" id="425265"/>
    <lineage>
        <taxon>Eukaryota</taxon>
        <taxon>Fungi</taxon>
        <taxon>Dikarya</taxon>
        <taxon>Basidiomycota</taxon>
        <taxon>Ustilaginomycotina</taxon>
        <taxon>Malasseziomycetes</taxon>
        <taxon>Malasseziales</taxon>
        <taxon>Malasseziaceae</taxon>
        <taxon>Malassezia</taxon>
    </lineage>
</organism>
<dbReference type="Pfam" id="PF01784">
    <property type="entry name" value="DUF34_NIF3"/>
    <property type="match status" value="1"/>
</dbReference>
<feature type="binding site" evidence="2">
    <location>
        <position position="263"/>
    </location>
    <ligand>
        <name>a divalent metal cation</name>
        <dbReference type="ChEBI" id="CHEBI:60240"/>
        <label>1</label>
    </ligand>
</feature>
<keyword evidence="4" id="KW-1185">Reference proteome</keyword>
<dbReference type="FunFam" id="3.40.1390.30:FF:000001">
    <property type="entry name" value="GTP cyclohydrolase 1 type 2"/>
    <property type="match status" value="1"/>
</dbReference>
<feature type="binding site" evidence="2">
    <location>
        <position position="79"/>
    </location>
    <ligand>
        <name>a divalent metal cation</name>
        <dbReference type="ChEBI" id="CHEBI:60240"/>
        <label>1</label>
    </ligand>
</feature>
<dbReference type="PANTHER" id="PTHR13799:SF13">
    <property type="entry name" value="NIF3-LIKE PROTEIN 1"/>
    <property type="match status" value="1"/>
</dbReference>
<dbReference type="InterPro" id="IPR036069">
    <property type="entry name" value="DUF34/NIF3_sf"/>
</dbReference>
<dbReference type="OMA" id="NFDKTHL"/>
<dbReference type="VEuPathDB" id="FungiDB:MGL_0975"/>
<evidence type="ECO:0000313" key="3">
    <source>
        <dbReference type="EMBL" id="EDP44493.1"/>
    </source>
</evidence>
<protein>
    <submittedName>
        <fullName evidence="3">Uncharacterized protein</fullName>
    </submittedName>
</protein>
<dbReference type="GO" id="GO:0046872">
    <property type="term" value="F:metal ion binding"/>
    <property type="evidence" value="ECO:0007669"/>
    <property type="project" value="UniProtKB-KW"/>
</dbReference>
<dbReference type="SUPFAM" id="SSF102705">
    <property type="entry name" value="NIF3 (NGG1p interacting factor 3)-like"/>
    <property type="match status" value="1"/>
</dbReference>
<dbReference type="PANTHER" id="PTHR13799">
    <property type="entry name" value="NGG1 INTERACTING FACTOR 3"/>
    <property type="match status" value="1"/>
</dbReference>
<evidence type="ECO:0000256" key="2">
    <source>
        <dbReference type="PIRSR" id="PIRSR602678-1"/>
    </source>
</evidence>
<dbReference type="OrthoDB" id="3345469at2759"/>
<gene>
    <name evidence="3" type="ORF">MGL_0975</name>
</gene>
<dbReference type="GO" id="GO:0005739">
    <property type="term" value="C:mitochondrion"/>
    <property type="evidence" value="ECO:0007669"/>
    <property type="project" value="TreeGrafter"/>
</dbReference>
<dbReference type="NCBIfam" id="TIGR00486">
    <property type="entry name" value="YbgI_SA1388"/>
    <property type="match status" value="1"/>
</dbReference>
<dbReference type="GeneID" id="5856012"/>
<dbReference type="EMBL" id="AAYY01000003">
    <property type="protein sequence ID" value="EDP44493.1"/>
    <property type="molecule type" value="Genomic_DNA"/>
</dbReference>
<proteinExistence type="inferred from homology"/>